<organism evidence="3 4">
    <name type="scientific">Sporothrix epigloea</name>
    <dbReference type="NCBI Taxonomy" id="1892477"/>
    <lineage>
        <taxon>Eukaryota</taxon>
        <taxon>Fungi</taxon>
        <taxon>Dikarya</taxon>
        <taxon>Ascomycota</taxon>
        <taxon>Pezizomycotina</taxon>
        <taxon>Sordariomycetes</taxon>
        <taxon>Sordariomycetidae</taxon>
        <taxon>Ophiostomatales</taxon>
        <taxon>Ophiostomataceae</taxon>
        <taxon>Sporothrix</taxon>
    </lineage>
</organism>
<evidence type="ECO:0000313" key="4">
    <source>
        <dbReference type="Proteomes" id="UP001642501"/>
    </source>
</evidence>
<keyword evidence="2" id="KW-1133">Transmembrane helix</keyword>
<keyword evidence="4" id="KW-1185">Reference proteome</keyword>
<feature type="compositionally biased region" description="Low complexity" evidence="1">
    <location>
        <begin position="370"/>
        <end position="396"/>
    </location>
</feature>
<feature type="transmembrane region" description="Helical" evidence="2">
    <location>
        <begin position="6"/>
        <end position="27"/>
    </location>
</feature>
<accession>A0ABP0DVA8</accession>
<evidence type="ECO:0000256" key="1">
    <source>
        <dbReference type="SAM" id="MobiDB-lite"/>
    </source>
</evidence>
<evidence type="ECO:0000313" key="3">
    <source>
        <dbReference type="EMBL" id="CAK7272253.1"/>
    </source>
</evidence>
<evidence type="ECO:0000256" key="2">
    <source>
        <dbReference type="SAM" id="Phobius"/>
    </source>
</evidence>
<gene>
    <name evidence="3" type="ORF">SEPCBS57363_005039</name>
</gene>
<feature type="region of interest" description="Disordered" evidence="1">
    <location>
        <begin position="55"/>
        <end position="81"/>
    </location>
</feature>
<proteinExistence type="predicted"/>
<dbReference type="EMBL" id="CAWUOM010000103">
    <property type="protein sequence ID" value="CAK7272253.1"/>
    <property type="molecule type" value="Genomic_DNA"/>
</dbReference>
<feature type="compositionally biased region" description="Low complexity" evidence="1">
    <location>
        <begin position="408"/>
        <end position="426"/>
    </location>
</feature>
<name>A0ABP0DVA8_9PEZI</name>
<comment type="caution">
    <text evidence="3">The sequence shown here is derived from an EMBL/GenBank/DDBJ whole genome shotgun (WGS) entry which is preliminary data.</text>
</comment>
<sequence>MPPVNPVLVSAGVVAISMAIVAAIAVYENPELRRIADDFRRRVAVAAQAFHDDIFANNSEQQRDRQREDQESEPVFNRPEDAEGFLMSSGRRSAGDPGVVADEASRRRQREELMYWNTIREAKAEAARKLAQVQTTSSDVQQHKALFDEIMREDYIADHATTVINTGANVSQTTSDGDPLNGGMMRRRRLEGVRSGLRAASVYSNPFGDEYGIDPGEFNDQPIQSFRRDRSPTAAEAFDSRSAYLVTPDRDETISDIYSATEPDTSSGTNRNAMDAVFDPLPAISESAQATPSLAASSEPFFDVRDYRHQEHNASPATLADSYSKLSLQLARQAEIADEGSDIARSSVRPNEAVQSQAYDTIQAWAEAQADAQADAQSSDNGAALTRTTTSSSPSTLGFYSPLPITPSVAMSEPSHVSSSSSSSEAGEPTPTGSVFVDDHSFIDHADAVSSRSVTQGSFTGSAADSAILLEQASAVSDYGVVSESEDEGHNAAIMTPTSWSDVGSVVSENEEGPVRL</sequence>
<keyword evidence="2" id="KW-0812">Transmembrane</keyword>
<dbReference type="Proteomes" id="UP001642501">
    <property type="component" value="Unassembled WGS sequence"/>
</dbReference>
<keyword evidence="2" id="KW-0472">Membrane</keyword>
<protein>
    <submittedName>
        <fullName evidence="3">Uncharacterized protein</fullName>
    </submittedName>
</protein>
<reference evidence="3 4" key="1">
    <citation type="submission" date="2024-01" db="EMBL/GenBank/DDBJ databases">
        <authorList>
            <person name="Allen C."/>
            <person name="Tagirdzhanova G."/>
        </authorList>
    </citation>
    <scope>NUCLEOTIDE SEQUENCE [LARGE SCALE GENOMIC DNA]</scope>
    <source>
        <strain evidence="3 4">CBS 573.63</strain>
    </source>
</reference>
<feature type="region of interest" description="Disordered" evidence="1">
    <location>
        <begin position="370"/>
        <end position="437"/>
    </location>
</feature>